<protein>
    <recommendedName>
        <fullName evidence="1">Sdz-33 F-box domain-containing protein</fullName>
    </recommendedName>
</protein>
<feature type="domain" description="Sdz-33 F-box" evidence="1">
    <location>
        <begin position="52"/>
        <end position="110"/>
    </location>
</feature>
<gene>
    <name evidence="2" type="ORF">GCK72_013701</name>
</gene>
<dbReference type="GeneID" id="78775801"/>
<dbReference type="AlphaFoldDB" id="A0A6A5GRS0"/>
<evidence type="ECO:0000313" key="3">
    <source>
        <dbReference type="Proteomes" id="UP000483820"/>
    </source>
</evidence>
<dbReference type="KEGG" id="crq:GCK72_013701"/>
<dbReference type="CTD" id="78775801"/>
<sequence length="176" mass="19905">MIIDGQSEIEELVISRRSMTVENLTALFDKLKVTESLELCEDFSAVRNFPFTVKSIRIFVSSWITSNHLNLMKDCVVIQLKGSTLTDQDVTSFLDEWKSGDYPNLQYLYIGSDNLSQDFKVFGLPTLHNFSGSPFEKQILGQTRVIRCAADVEQNGRVVAKIKFTTSSKVIELLVL</sequence>
<dbReference type="Proteomes" id="UP000483820">
    <property type="component" value="Chromosome IV"/>
</dbReference>
<evidence type="ECO:0000313" key="2">
    <source>
        <dbReference type="EMBL" id="KAF1757246.1"/>
    </source>
</evidence>
<dbReference type="Pfam" id="PF07735">
    <property type="entry name" value="FBA_2"/>
    <property type="match status" value="1"/>
</dbReference>
<name>A0A6A5GRS0_CAERE</name>
<dbReference type="RefSeq" id="XP_053584720.1">
    <property type="nucleotide sequence ID" value="XM_053729948.1"/>
</dbReference>
<dbReference type="EMBL" id="WUAV01000004">
    <property type="protein sequence ID" value="KAF1757246.1"/>
    <property type="molecule type" value="Genomic_DNA"/>
</dbReference>
<proteinExistence type="predicted"/>
<dbReference type="InterPro" id="IPR012885">
    <property type="entry name" value="F-box_Sdz-33"/>
</dbReference>
<dbReference type="PANTHER" id="PTHR21503:SF52">
    <property type="entry name" value="F-BOX DOMAIN-CONTAINING PROTEIN"/>
    <property type="match status" value="1"/>
</dbReference>
<organism evidence="2 3">
    <name type="scientific">Caenorhabditis remanei</name>
    <name type="common">Caenorhabditis vulgaris</name>
    <dbReference type="NCBI Taxonomy" id="31234"/>
    <lineage>
        <taxon>Eukaryota</taxon>
        <taxon>Metazoa</taxon>
        <taxon>Ecdysozoa</taxon>
        <taxon>Nematoda</taxon>
        <taxon>Chromadorea</taxon>
        <taxon>Rhabditida</taxon>
        <taxon>Rhabditina</taxon>
        <taxon>Rhabditomorpha</taxon>
        <taxon>Rhabditoidea</taxon>
        <taxon>Rhabditidae</taxon>
        <taxon>Peloderinae</taxon>
        <taxon>Caenorhabditis</taxon>
    </lineage>
</organism>
<evidence type="ECO:0000259" key="1">
    <source>
        <dbReference type="Pfam" id="PF07735"/>
    </source>
</evidence>
<reference evidence="2 3" key="1">
    <citation type="submission" date="2019-12" db="EMBL/GenBank/DDBJ databases">
        <title>Chromosome-level assembly of the Caenorhabditis remanei genome.</title>
        <authorList>
            <person name="Teterina A.A."/>
            <person name="Willis J.H."/>
            <person name="Phillips P.C."/>
        </authorList>
    </citation>
    <scope>NUCLEOTIDE SEQUENCE [LARGE SCALE GENOMIC DNA]</scope>
    <source>
        <strain evidence="2 3">PX506</strain>
        <tissue evidence="2">Whole organism</tissue>
    </source>
</reference>
<comment type="caution">
    <text evidence="2">The sequence shown here is derived from an EMBL/GenBank/DDBJ whole genome shotgun (WGS) entry which is preliminary data.</text>
</comment>
<dbReference type="PANTHER" id="PTHR21503">
    <property type="entry name" value="F-BOX-CONTAINING HYPOTHETICAL PROTEIN C.ELEGANS"/>
    <property type="match status" value="1"/>
</dbReference>
<accession>A0A6A5GRS0</accession>